<protein>
    <recommendedName>
        <fullName evidence="4">Nanos RNA binding domain protein</fullName>
    </recommendedName>
</protein>
<comment type="caution">
    <text evidence="2">The sequence shown here is derived from an EMBL/GenBank/DDBJ whole genome shotgun (WGS) entry which is preliminary data.</text>
</comment>
<evidence type="ECO:0000313" key="3">
    <source>
        <dbReference type="Proteomes" id="UP001303046"/>
    </source>
</evidence>
<name>A0ABR1E0Y0_NECAM</name>
<feature type="compositionally biased region" description="Basic and acidic residues" evidence="1">
    <location>
        <begin position="1"/>
        <end position="31"/>
    </location>
</feature>
<evidence type="ECO:0000313" key="2">
    <source>
        <dbReference type="EMBL" id="KAK6756357.1"/>
    </source>
</evidence>
<feature type="region of interest" description="Disordered" evidence="1">
    <location>
        <begin position="1"/>
        <end position="95"/>
    </location>
</feature>
<feature type="compositionally biased region" description="Acidic residues" evidence="1">
    <location>
        <begin position="32"/>
        <end position="44"/>
    </location>
</feature>
<keyword evidence="3" id="KW-1185">Reference proteome</keyword>
<organism evidence="2 3">
    <name type="scientific">Necator americanus</name>
    <name type="common">Human hookworm</name>
    <dbReference type="NCBI Taxonomy" id="51031"/>
    <lineage>
        <taxon>Eukaryota</taxon>
        <taxon>Metazoa</taxon>
        <taxon>Ecdysozoa</taxon>
        <taxon>Nematoda</taxon>
        <taxon>Chromadorea</taxon>
        <taxon>Rhabditida</taxon>
        <taxon>Rhabditina</taxon>
        <taxon>Rhabditomorpha</taxon>
        <taxon>Strongyloidea</taxon>
        <taxon>Ancylostomatidae</taxon>
        <taxon>Bunostominae</taxon>
        <taxon>Necator</taxon>
    </lineage>
</organism>
<dbReference type="EMBL" id="JAVFWL010000005">
    <property type="protein sequence ID" value="KAK6756357.1"/>
    <property type="molecule type" value="Genomic_DNA"/>
</dbReference>
<evidence type="ECO:0008006" key="4">
    <source>
        <dbReference type="Google" id="ProtNLM"/>
    </source>
</evidence>
<proteinExistence type="predicted"/>
<evidence type="ECO:0000256" key="1">
    <source>
        <dbReference type="SAM" id="MobiDB-lite"/>
    </source>
</evidence>
<reference evidence="2 3" key="1">
    <citation type="submission" date="2023-08" db="EMBL/GenBank/DDBJ databases">
        <title>A Necator americanus chromosomal reference genome.</title>
        <authorList>
            <person name="Ilik V."/>
            <person name="Petrzelkova K.J."/>
            <person name="Pardy F."/>
            <person name="Fuh T."/>
            <person name="Niatou-Singa F.S."/>
            <person name="Gouil Q."/>
            <person name="Baker L."/>
            <person name="Ritchie M.E."/>
            <person name="Jex A.R."/>
            <person name="Gazzola D."/>
            <person name="Li H."/>
            <person name="Toshio Fujiwara R."/>
            <person name="Zhan B."/>
            <person name="Aroian R.V."/>
            <person name="Pafco B."/>
            <person name="Schwarz E.M."/>
        </authorList>
    </citation>
    <scope>NUCLEOTIDE SEQUENCE [LARGE SCALE GENOMIC DNA]</scope>
    <source>
        <strain evidence="2 3">Aroian</strain>
        <tissue evidence="2">Whole animal</tissue>
    </source>
</reference>
<accession>A0ABR1E0Y0</accession>
<dbReference type="Proteomes" id="UP001303046">
    <property type="component" value="Unassembled WGS sequence"/>
</dbReference>
<feature type="compositionally biased region" description="Basic and acidic residues" evidence="1">
    <location>
        <begin position="55"/>
        <end position="81"/>
    </location>
</feature>
<gene>
    <name evidence="2" type="primary">Necator_chrV.g19436</name>
    <name evidence="2" type="ORF">RB195_014644</name>
</gene>
<sequence>MMSTAHKCEQTPMRDDSTAVRIDEQTKPPEDHVEEDLLDLDGEEVQSQPNVQVHQGDEPSEHLKDKETSKNAGRKDNDEMQRSTSRSPHCNVQRRKKWIRGRMAELLQQIKKSSRTPNRIFSRHSSLRNGDRFLRCAFCDVKGQHYSDSCPTYRTAKERQRMVRCTRYLDTLHRASECRMGVSRT</sequence>